<evidence type="ECO:0000256" key="2">
    <source>
        <dbReference type="ARBA" id="ARBA00023242"/>
    </source>
</evidence>
<dbReference type="Gene3D" id="1.10.246.20">
    <property type="entry name" value="Coactivator CBP, KIX domain"/>
    <property type="match status" value="1"/>
</dbReference>
<dbReference type="GO" id="GO:0005634">
    <property type="term" value="C:nucleus"/>
    <property type="evidence" value="ECO:0007669"/>
    <property type="project" value="UniProtKB-SubCell"/>
</dbReference>
<dbReference type="Proteomes" id="UP000027138">
    <property type="component" value="Unassembled WGS sequence"/>
</dbReference>
<feature type="coiled-coil region" evidence="3">
    <location>
        <begin position="108"/>
        <end position="135"/>
    </location>
</feature>
<proteinExistence type="predicted"/>
<dbReference type="InterPro" id="IPR036529">
    <property type="entry name" value="KIX_dom_sf"/>
</dbReference>
<dbReference type="EMBL" id="KK914415">
    <property type="protein sequence ID" value="KDP37021.1"/>
    <property type="molecule type" value="Genomic_DNA"/>
</dbReference>
<feature type="domain" description="Mediator complex subunit 15 KIX" evidence="4">
    <location>
        <begin position="19"/>
        <end position="96"/>
    </location>
</feature>
<dbReference type="OrthoDB" id="1912459at2759"/>
<dbReference type="GO" id="GO:0031490">
    <property type="term" value="F:chromatin DNA binding"/>
    <property type="evidence" value="ECO:0007669"/>
    <property type="project" value="InterPro"/>
</dbReference>
<comment type="subcellular location">
    <subcellularLocation>
        <location evidence="1">Nucleus</location>
    </subcellularLocation>
</comment>
<accession>A0A067KL88</accession>
<organism evidence="5 6">
    <name type="scientific">Jatropha curcas</name>
    <name type="common">Barbados nut</name>
    <dbReference type="NCBI Taxonomy" id="180498"/>
    <lineage>
        <taxon>Eukaryota</taxon>
        <taxon>Viridiplantae</taxon>
        <taxon>Streptophyta</taxon>
        <taxon>Embryophyta</taxon>
        <taxon>Tracheophyta</taxon>
        <taxon>Spermatophyta</taxon>
        <taxon>Magnoliopsida</taxon>
        <taxon>eudicotyledons</taxon>
        <taxon>Gunneridae</taxon>
        <taxon>Pentapetalae</taxon>
        <taxon>rosids</taxon>
        <taxon>fabids</taxon>
        <taxon>Malpighiales</taxon>
        <taxon>Euphorbiaceae</taxon>
        <taxon>Crotonoideae</taxon>
        <taxon>Jatropheae</taxon>
        <taxon>Jatropha</taxon>
    </lineage>
</organism>
<protein>
    <recommendedName>
        <fullName evidence="4">Mediator complex subunit 15 KIX domain-containing protein</fullName>
    </recommendedName>
</protein>
<dbReference type="STRING" id="180498.A0A067KL88"/>
<reference evidence="5 6" key="1">
    <citation type="journal article" date="2014" name="PLoS ONE">
        <title>Global Analysis of Gene Expression Profiles in Physic Nut (Jatropha curcas L.) Seedlings Exposed to Salt Stress.</title>
        <authorList>
            <person name="Zhang L."/>
            <person name="Zhang C."/>
            <person name="Wu P."/>
            <person name="Chen Y."/>
            <person name="Li M."/>
            <person name="Jiang H."/>
            <person name="Wu G."/>
        </authorList>
    </citation>
    <scope>NUCLEOTIDE SEQUENCE [LARGE SCALE GENOMIC DNA]</scope>
    <source>
        <strain evidence="6">cv. GZQX0401</strain>
        <tissue evidence="5">Young leaves</tissue>
    </source>
</reference>
<dbReference type="Pfam" id="PF16987">
    <property type="entry name" value="KIX_2"/>
    <property type="match status" value="1"/>
</dbReference>
<evidence type="ECO:0000313" key="6">
    <source>
        <dbReference type="Proteomes" id="UP000027138"/>
    </source>
</evidence>
<dbReference type="FunFam" id="1.10.246.20:FF:000003">
    <property type="entry name" value="Mediator of RNA polymerase II transcription subunit 15a"/>
    <property type="match status" value="1"/>
</dbReference>
<keyword evidence="6" id="KW-1185">Reference proteome</keyword>
<evidence type="ECO:0000256" key="3">
    <source>
        <dbReference type="SAM" id="Coils"/>
    </source>
</evidence>
<evidence type="ECO:0000256" key="1">
    <source>
        <dbReference type="ARBA" id="ARBA00004123"/>
    </source>
</evidence>
<name>A0A067KL88_JATCU</name>
<dbReference type="InterPro" id="IPR036546">
    <property type="entry name" value="MED15_KIX"/>
</dbReference>
<keyword evidence="2" id="KW-0539">Nucleus</keyword>
<sequence length="150" mass="17428">MDTDERPTGQVEQPAIDAGDWRAVLQPDTRQRIVNKIVETLKKHLPYSGLEGLEQLRKIAVRFEDKIYVIAKSQSDYLRKISLKMLSMEAKYQRPMYNSLPPRQLGPEDAKKAELEELTREIMELNLEPEELYKDVEVVVCTSSSNMEFR</sequence>
<dbReference type="PANTHER" id="PTHR33137">
    <property type="entry name" value="MEDIATOR OF RNA POLYMERASE II TRANSCRIPTION SUBUNIT 15A-RELATED"/>
    <property type="match status" value="1"/>
</dbReference>
<evidence type="ECO:0000313" key="5">
    <source>
        <dbReference type="EMBL" id="KDP37021.1"/>
    </source>
</evidence>
<dbReference type="SUPFAM" id="SSF47040">
    <property type="entry name" value="Kix domain of CBP (creb binding protein)"/>
    <property type="match status" value="1"/>
</dbReference>
<dbReference type="GO" id="GO:0003713">
    <property type="term" value="F:transcription coactivator activity"/>
    <property type="evidence" value="ECO:0007669"/>
    <property type="project" value="InterPro"/>
</dbReference>
<gene>
    <name evidence="5" type="ORF">JCGZ_06077</name>
</gene>
<dbReference type="AlphaFoldDB" id="A0A067KL88"/>
<dbReference type="PANTHER" id="PTHR33137:SF4">
    <property type="entry name" value="MEDIATOR OF RNA POLYMERASE II TRANSCRIPTION SUBUNIT 15A-RELATED"/>
    <property type="match status" value="1"/>
</dbReference>
<keyword evidence="3" id="KW-0175">Coiled coil</keyword>
<evidence type="ECO:0000259" key="4">
    <source>
        <dbReference type="Pfam" id="PF16987"/>
    </source>
</evidence>
<dbReference type="InterPro" id="IPR044661">
    <property type="entry name" value="MED15a/b/c-like"/>
</dbReference>